<sequence length="35" mass="4069">MAKSYFLEHFISIIFMTYFLLGHSVLDRMSSGGLR</sequence>
<feature type="transmembrane region" description="Helical" evidence="1">
    <location>
        <begin position="6"/>
        <end position="26"/>
    </location>
</feature>
<keyword evidence="1" id="KW-1133">Transmembrane helix</keyword>
<dbReference type="EMBL" id="LR134521">
    <property type="protein sequence ID" value="VEJ28878.1"/>
    <property type="molecule type" value="Genomic_DNA"/>
</dbReference>
<keyword evidence="1" id="KW-0812">Transmembrane</keyword>
<evidence type="ECO:0000256" key="1">
    <source>
        <dbReference type="SAM" id="Phobius"/>
    </source>
</evidence>
<dbReference type="Proteomes" id="UP000270988">
    <property type="component" value="Chromosome"/>
</dbReference>
<proteinExistence type="predicted"/>
<name>A0A3S4ZKW8_9MICC</name>
<gene>
    <name evidence="2" type="ORF">NCTC10918_00116</name>
</gene>
<organism evidence="2 3">
    <name type="scientific">Rothia dentocariosa</name>
    <dbReference type="NCBI Taxonomy" id="2047"/>
    <lineage>
        <taxon>Bacteria</taxon>
        <taxon>Bacillati</taxon>
        <taxon>Actinomycetota</taxon>
        <taxon>Actinomycetes</taxon>
        <taxon>Micrococcales</taxon>
        <taxon>Micrococcaceae</taxon>
        <taxon>Rothia</taxon>
    </lineage>
</organism>
<evidence type="ECO:0000313" key="3">
    <source>
        <dbReference type="Proteomes" id="UP000270988"/>
    </source>
</evidence>
<dbReference type="AlphaFoldDB" id="A0A3S4ZKW8"/>
<keyword evidence="1" id="KW-0472">Membrane</keyword>
<evidence type="ECO:0000313" key="2">
    <source>
        <dbReference type="EMBL" id="VEJ28878.1"/>
    </source>
</evidence>
<protein>
    <submittedName>
        <fullName evidence="2">Uncharacterized protein</fullName>
    </submittedName>
</protein>
<reference evidence="2 3" key="1">
    <citation type="submission" date="2018-12" db="EMBL/GenBank/DDBJ databases">
        <authorList>
            <consortium name="Pathogen Informatics"/>
        </authorList>
    </citation>
    <scope>NUCLEOTIDE SEQUENCE [LARGE SCALE GENOMIC DNA]</scope>
    <source>
        <strain evidence="2 3">NCTC10918</strain>
    </source>
</reference>
<accession>A0A3S4ZKW8</accession>